<feature type="non-terminal residue" evidence="1">
    <location>
        <position position="1"/>
    </location>
</feature>
<dbReference type="SFLD" id="SFLDS00029">
    <property type="entry name" value="Radical_SAM"/>
    <property type="match status" value="1"/>
</dbReference>
<name>X1JRW3_9ZZZZ</name>
<dbReference type="EMBL" id="BARU01048496">
    <property type="protein sequence ID" value="GAH96822.1"/>
    <property type="molecule type" value="Genomic_DNA"/>
</dbReference>
<dbReference type="InterPro" id="IPR058240">
    <property type="entry name" value="rSAM_sf"/>
</dbReference>
<dbReference type="InterPro" id="IPR007197">
    <property type="entry name" value="rSAM"/>
</dbReference>
<accession>X1JRW3</accession>
<dbReference type="GO" id="GO:0051536">
    <property type="term" value="F:iron-sulfur cluster binding"/>
    <property type="evidence" value="ECO:0007669"/>
    <property type="project" value="InterPro"/>
</dbReference>
<dbReference type="SUPFAM" id="SSF102114">
    <property type="entry name" value="Radical SAM enzymes"/>
    <property type="match status" value="1"/>
</dbReference>
<organism evidence="1">
    <name type="scientific">marine sediment metagenome</name>
    <dbReference type="NCBI Taxonomy" id="412755"/>
    <lineage>
        <taxon>unclassified sequences</taxon>
        <taxon>metagenomes</taxon>
        <taxon>ecological metagenomes</taxon>
    </lineage>
</organism>
<evidence type="ECO:0008006" key="2">
    <source>
        <dbReference type="Google" id="ProtNLM"/>
    </source>
</evidence>
<gene>
    <name evidence="1" type="ORF">S03H2_72043</name>
</gene>
<proteinExistence type="predicted"/>
<sequence length="73" mass="8454">TMTNDLRYTGPIYRPPSEANSLLVQTTIGCPWNKCTFCMVYKKGPKFKIRPVKEIKEDLIWAKKNYDPSVETV</sequence>
<dbReference type="GO" id="GO:0003824">
    <property type="term" value="F:catalytic activity"/>
    <property type="evidence" value="ECO:0007669"/>
    <property type="project" value="InterPro"/>
</dbReference>
<feature type="non-terminal residue" evidence="1">
    <location>
        <position position="73"/>
    </location>
</feature>
<protein>
    <recommendedName>
        <fullName evidence="2">Radical SAM core domain-containing protein</fullName>
    </recommendedName>
</protein>
<comment type="caution">
    <text evidence="1">The sequence shown here is derived from an EMBL/GenBank/DDBJ whole genome shotgun (WGS) entry which is preliminary data.</text>
</comment>
<evidence type="ECO:0000313" key="1">
    <source>
        <dbReference type="EMBL" id="GAH96822.1"/>
    </source>
</evidence>
<reference evidence="1" key="1">
    <citation type="journal article" date="2014" name="Front. Microbiol.">
        <title>High frequency of phylogenetically diverse reductive dehalogenase-homologous genes in deep subseafloor sedimentary metagenomes.</title>
        <authorList>
            <person name="Kawai M."/>
            <person name="Futagami T."/>
            <person name="Toyoda A."/>
            <person name="Takaki Y."/>
            <person name="Nishi S."/>
            <person name="Hori S."/>
            <person name="Arai W."/>
            <person name="Tsubouchi T."/>
            <person name="Morono Y."/>
            <person name="Uchiyama I."/>
            <person name="Ito T."/>
            <person name="Fujiyama A."/>
            <person name="Inagaki F."/>
            <person name="Takami H."/>
        </authorList>
    </citation>
    <scope>NUCLEOTIDE SEQUENCE</scope>
    <source>
        <strain evidence="1">Expedition CK06-06</strain>
    </source>
</reference>
<dbReference type="AlphaFoldDB" id="X1JRW3"/>